<feature type="transmembrane region" description="Helical" evidence="12">
    <location>
        <begin position="274"/>
        <end position="292"/>
    </location>
</feature>
<dbReference type="GO" id="GO:0006857">
    <property type="term" value="P:oligopeptide transport"/>
    <property type="evidence" value="ECO:0007669"/>
    <property type="project" value="InterPro"/>
</dbReference>
<feature type="compositionally biased region" description="Basic and acidic residues" evidence="11">
    <location>
        <begin position="651"/>
        <end position="676"/>
    </location>
</feature>
<dbReference type="FunFam" id="1.20.1250.20:FF:000049">
    <property type="entry name" value="Solute carrier family 15 member 2"/>
    <property type="match status" value="1"/>
</dbReference>
<comment type="similarity">
    <text evidence="2 10">Belongs to the major facilitator superfamily. Proton-dependent oligopeptide transporter (POT/PTR) (TC 2.A.17) family.</text>
</comment>
<protein>
    <submittedName>
        <fullName evidence="14">Solute carrier family 15 member 1</fullName>
    </submittedName>
</protein>
<dbReference type="Pfam" id="PF00854">
    <property type="entry name" value="PTR2"/>
    <property type="match status" value="2"/>
</dbReference>
<dbReference type="InterPro" id="IPR036259">
    <property type="entry name" value="MFS_trans_sf"/>
</dbReference>
<evidence type="ECO:0000256" key="1">
    <source>
        <dbReference type="ARBA" id="ARBA00004141"/>
    </source>
</evidence>
<dbReference type="InterPro" id="IPR000109">
    <property type="entry name" value="POT_fam"/>
</dbReference>
<dbReference type="InterPro" id="IPR018456">
    <property type="entry name" value="PTR2_symporter_CS"/>
</dbReference>
<dbReference type="PANTHER" id="PTHR11654">
    <property type="entry name" value="OLIGOPEPTIDE TRANSPORTER-RELATED"/>
    <property type="match status" value="1"/>
</dbReference>
<keyword evidence="7" id="KW-0653">Protein transport</keyword>
<evidence type="ECO:0000256" key="10">
    <source>
        <dbReference type="RuleBase" id="RU003755"/>
    </source>
</evidence>
<evidence type="ECO:0000313" key="15">
    <source>
        <dbReference type="Proteomes" id="UP000242638"/>
    </source>
</evidence>
<reference evidence="14" key="3">
    <citation type="submission" date="2025-09" db="UniProtKB">
        <authorList>
            <consortium name="Ensembl"/>
        </authorList>
    </citation>
    <scope>IDENTIFICATION</scope>
    <source>
        <strain evidence="14">Guanapo</strain>
    </source>
</reference>
<evidence type="ECO:0000256" key="11">
    <source>
        <dbReference type="SAM" id="MobiDB-lite"/>
    </source>
</evidence>
<dbReference type="Ensembl" id="ENSPRET00000009461.1">
    <property type="protein sequence ID" value="ENSPREP00000009349.1"/>
    <property type="gene ID" value="ENSPREG00000006053.1"/>
</dbReference>
<evidence type="ECO:0000313" key="14">
    <source>
        <dbReference type="Ensembl" id="ENSPREP00000009349.1"/>
    </source>
</evidence>
<comment type="subcellular location">
    <subcellularLocation>
        <location evidence="1 10">Membrane</location>
        <topology evidence="1 10">Multi-pass membrane protein</topology>
    </subcellularLocation>
</comment>
<feature type="transmembrane region" description="Helical" evidence="12">
    <location>
        <begin position="602"/>
        <end position="626"/>
    </location>
</feature>
<keyword evidence="4 10" id="KW-0812">Transmembrane</keyword>
<dbReference type="GO" id="GO:0016020">
    <property type="term" value="C:membrane"/>
    <property type="evidence" value="ECO:0007669"/>
    <property type="project" value="UniProtKB-SubCell"/>
</dbReference>
<organism evidence="14 15">
    <name type="scientific">Poecilia reticulata</name>
    <name type="common">Guppy</name>
    <name type="synonym">Acanthophacelus reticulatus</name>
    <dbReference type="NCBI Taxonomy" id="8081"/>
    <lineage>
        <taxon>Eukaryota</taxon>
        <taxon>Metazoa</taxon>
        <taxon>Chordata</taxon>
        <taxon>Craniata</taxon>
        <taxon>Vertebrata</taxon>
        <taxon>Euteleostomi</taxon>
        <taxon>Actinopterygii</taxon>
        <taxon>Neopterygii</taxon>
        <taxon>Teleostei</taxon>
        <taxon>Neoteleostei</taxon>
        <taxon>Acanthomorphata</taxon>
        <taxon>Ovalentaria</taxon>
        <taxon>Atherinomorphae</taxon>
        <taxon>Cyprinodontiformes</taxon>
        <taxon>Poeciliidae</taxon>
        <taxon>Poeciliinae</taxon>
        <taxon>Poecilia</taxon>
    </lineage>
</organism>
<feature type="signal peptide" evidence="13">
    <location>
        <begin position="1"/>
        <end position="21"/>
    </location>
</feature>
<keyword evidence="9 12" id="KW-0472">Membrane</keyword>
<feature type="region of interest" description="Disordered" evidence="11">
    <location>
        <begin position="636"/>
        <end position="682"/>
    </location>
</feature>
<keyword evidence="6" id="KW-0571">Peptide transport</keyword>
<keyword evidence="8 12" id="KW-1133">Transmembrane helix</keyword>
<feature type="transmembrane region" description="Helical" evidence="12">
    <location>
        <begin position="356"/>
        <end position="377"/>
    </location>
</feature>
<feature type="transmembrane region" description="Helical" evidence="12">
    <location>
        <begin position="155"/>
        <end position="175"/>
    </location>
</feature>
<evidence type="ECO:0000256" key="8">
    <source>
        <dbReference type="ARBA" id="ARBA00022989"/>
    </source>
</evidence>
<evidence type="ECO:0000256" key="9">
    <source>
        <dbReference type="ARBA" id="ARBA00023136"/>
    </source>
</evidence>
<dbReference type="GeneTree" id="ENSGT00940000155995"/>
<evidence type="ECO:0000256" key="4">
    <source>
        <dbReference type="ARBA" id="ARBA00022692"/>
    </source>
</evidence>
<keyword evidence="13" id="KW-0732">Signal</keyword>
<reference evidence="15" key="1">
    <citation type="submission" date="2013-11" db="EMBL/GenBank/DDBJ databases">
        <title>The genomic landscape of the Guanapo guppy.</title>
        <authorList>
            <person name="Kuenstner A."/>
            <person name="Dreyer C."/>
        </authorList>
    </citation>
    <scope>NUCLEOTIDE SEQUENCE</scope>
    <source>
        <strain evidence="15">Guanapo</strain>
    </source>
</reference>
<dbReference type="GO" id="GO:0015293">
    <property type="term" value="F:symporter activity"/>
    <property type="evidence" value="ECO:0007669"/>
    <property type="project" value="UniProtKB-KW"/>
</dbReference>
<evidence type="ECO:0000256" key="5">
    <source>
        <dbReference type="ARBA" id="ARBA00022847"/>
    </source>
</evidence>
<keyword evidence="15" id="KW-1185">Reference proteome</keyword>
<feature type="chain" id="PRO_5018036577" evidence="13">
    <location>
        <begin position="22"/>
        <end position="682"/>
    </location>
</feature>
<dbReference type="GO" id="GO:0015031">
    <property type="term" value="P:protein transport"/>
    <property type="evidence" value="ECO:0007669"/>
    <property type="project" value="UniProtKB-KW"/>
</dbReference>
<evidence type="ECO:0000256" key="3">
    <source>
        <dbReference type="ARBA" id="ARBA00022448"/>
    </source>
</evidence>
<evidence type="ECO:0000256" key="12">
    <source>
        <dbReference type="SAM" id="Phobius"/>
    </source>
</evidence>
<feature type="transmembrane region" description="Helical" evidence="12">
    <location>
        <begin position="326"/>
        <end position="344"/>
    </location>
</feature>
<feature type="transmembrane region" description="Helical" evidence="12">
    <location>
        <begin position="113"/>
        <end position="134"/>
    </location>
</feature>
<keyword evidence="3 10" id="KW-0813">Transport</keyword>
<dbReference type="AlphaFoldDB" id="A0A3P9NII1"/>
<sequence length="682" mass="76422">MFTKFVLALLNGLLCICFVSPEQCKTVFGYPISIFFIIVNEFCERFSYYGMRAVLVLYFKYFLRWDDDLAISIYHTFVAFLSGSDLNYFTVAMAVSAIHDITDSDRDGSPDNLTFHVVLSMMGLLLIALGTGGIKPCVAAFGGDQFGDHQDKQRRTFFSVFYLCINGGSLLSTIITPILRAQDCGIHSKSKCYSLAFGVPAALMAVSLVVFIMGSGMYYKTKPEGNIMLKVSKCIGFAIKNRFRHRSKQYPKKEHWMDWAEEKYDKLLIAQIKIALRVLLLYIPLPMFWTLFDQKGSRWTLQATTMDGNFGSIVIQPDQMQTINPILILTLVPIMDSLVFPLIKKCGLNFTPLKKMTVGMILGALAFVCAAVIQLQIDKTLPVFPSASQSQLKFLNMGNTPITVEFPENQLNLAGALVQAFITNFLQASDLIYKPQEGNNEIRFINGMSTPVEVSSAADHYGQIEPLQYSNYSEIKSGRATFTLQNGSQSCEYSKDFGFGGSYTFFIPSTLTFGSNCQESITESVDIKPNSVHMALQIPQYFLITAGEVMFSVTGLEFSYSQAPSNMKSVLQAGWLLTNAVGNFIVLIVAEIAKLPKQWTEYILFASLLLVVSIIFSIMASFYTYIDPTAIEAEFKKKSRDDEDDEDDEDDKKKEPQKSKEMEKRDSVSSDDEGKKYVQTSM</sequence>
<keyword evidence="5" id="KW-0769">Symport</keyword>
<feature type="transmembrane region" description="Helical" evidence="12">
    <location>
        <begin position="572"/>
        <end position="590"/>
    </location>
</feature>
<reference evidence="14" key="2">
    <citation type="submission" date="2025-08" db="UniProtKB">
        <authorList>
            <consortium name="Ensembl"/>
        </authorList>
    </citation>
    <scope>IDENTIFICATION</scope>
    <source>
        <strain evidence="14">Guanapo</strain>
    </source>
</reference>
<dbReference type="PROSITE" id="PS01023">
    <property type="entry name" value="PTR2_2"/>
    <property type="match status" value="1"/>
</dbReference>
<name>A0A3P9NII1_POERE</name>
<proteinExistence type="inferred from homology"/>
<feature type="transmembrane region" description="Helical" evidence="12">
    <location>
        <begin position="75"/>
        <end position="98"/>
    </location>
</feature>
<evidence type="ECO:0000256" key="2">
    <source>
        <dbReference type="ARBA" id="ARBA00005982"/>
    </source>
</evidence>
<evidence type="ECO:0000256" key="13">
    <source>
        <dbReference type="SAM" id="SignalP"/>
    </source>
</evidence>
<dbReference type="Gene3D" id="1.20.1250.20">
    <property type="entry name" value="MFS general substrate transporter like domains"/>
    <property type="match status" value="1"/>
</dbReference>
<evidence type="ECO:0000256" key="6">
    <source>
        <dbReference type="ARBA" id="ARBA00022856"/>
    </source>
</evidence>
<evidence type="ECO:0000256" key="7">
    <source>
        <dbReference type="ARBA" id="ARBA00022927"/>
    </source>
</evidence>
<dbReference type="SUPFAM" id="SSF103473">
    <property type="entry name" value="MFS general substrate transporter"/>
    <property type="match status" value="1"/>
</dbReference>
<dbReference type="Proteomes" id="UP000242638">
    <property type="component" value="Unassembled WGS sequence"/>
</dbReference>
<feature type="transmembrane region" description="Helical" evidence="12">
    <location>
        <begin position="195"/>
        <end position="219"/>
    </location>
</feature>
<accession>A0A3P9NII1</accession>